<organism evidence="23 24">
    <name type="scientific">Octopus sinensis</name>
    <name type="common">East Asian common octopus</name>
    <dbReference type="NCBI Taxonomy" id="2607531"/>
    <lineage>
        <taxon>Eukaryota</taxon>
        <taxon>Metazoa</taxon>
        <taxon>Spiralia</taxon>
        <taxon>Lophotrochozoa</taxon>
        <taxon>Mollusca</taxon>
        <taxon>Cephalopoda</taxon>
        <taxon>Coleoidea</taxon>
        <taxon>Octopodiformes</taxon>
        <taxon>Octopoda</taxon>
        <taxon>Incirrata</taxon>
        <taxon>Octopodidae</taxon>
        <taxon>Octopus</taxon>
    </lineage>
</organism>
<feature type="region of interest" description="Disordered" evidence="20">
    <location>
        <begin position="978"/>
        <end position="999"/>
    </location>
</feature>
<dbReference type="SUPFAM" id="SSF47031">
    <property type="entry name" value="Second domain of FERM"/>
    <property type="match status" value="1"/>
</dbReference>
<dbReference type="PROSITE" id="PS00109">
    <property type="entry name" value="PROTEIN_KINASE_TYR"/>
    <property type="match status" value="1"/>
</dbReference>
<evidence type="ECO:0000256" key="1">
    <source>
        <dbReference type="ARBA" id="ARBA00004246"/>
    </source>
</evidence>
<keyword evidence="16" id="KW-0966">Cell projection</keyword>
<dbReference type="SUPFAM" id="SSF50729">
    <property type="entry name" value="PH domain-like"/>
    <property type="match status" value="1"/>
</dbReference>
<evidence type="ECO:0000256" key="9">
    <source>
        <dbReference type="ARBA" id="ARBA00022679"/>
    </source>
</evidence>
<dbReference type="Gene3D" id="3.10.20.90">
    <property type="entry name" value="Phosphatidylinositol 3-kinase Catalytic Subunit, Chain A, domain 1"/>
    <property type="match status" value="1"/>
</dbReference>
<dbReference type="PANTHER" id="PTHR46221">
    <property type="entry name" value="FERM AND PDZ DOMAIN-CONTAINING PROTEIN FAMILY MEMBER"/>
    <property type="match status" value="1"/>
</dbReference>
<evidence type="ECO:0000256" key="8">
    <source>
        <dbReference type="ARBA" id="ARBA00022553"/>
    </source>
</evidence>
<evidence type="ECO:0000256" key="13">
    <source>
        <dbReference type="ARBA" id="ARBA00022949"/>
    </source>
</evidence>
<dbReference type="Proteomes" id="UP000515154">
    <property type="component" value="Linkage group LG8"/>
</dbReference>
<dbReference type="InterPro" id="IPR019748">
    <property type="entry name" value="FERM_central"/>
</dbReference>
<dbReference type="Pfam" id="PF03623">
    <property type="entry name" value="Focal_AT"/>
    <property type="match status" value="1"/>
</dbReference>
<evidence type="ECO:0000256" key="6">
    <source>
        <dbReference type="ARBA" id="ARBA00022475"/>
    </source>
</evidence>
<dbReference type="RefSeq" id="XP_036361471.1">
    <property type="nucleotide sequence ID" value="XM_036505578.1"/>
</dbReference>
<dbReference type="GO" id="GO:0004715">
    <property type="term" value="F:non-membrane spanning protein tyrosine kinase activity"/>
    <property type="evidence" value="ECO:0007669"/>
    <property type="project" value="UniProtKB-EC"/>
</dbReference>
<dbReference type="InterPro" id="IPR000719">
    <property type="entry name" value="Prot_kinase_dom"/>
</dbReference>
<feature type="region of interest" description="Disordered" evidence="20">
    <location>
        <begin position="1021"/>
        <end position="1069"/>
    </location>
</feature>
<evidence type="ECO:0000256" key="18">
    <source>
        <dbReference type="ARBA" id="ARBA00061333"/>
    </source>
</evidence>
<evidence type="ECO:0000256" key="14">
    <source>
        <dbReference type="ARBA" id="ARBA00023136"/>
    </source>
</evidence>
<feature type="binding site" evidence="19">
    <location>
        <position position="546"/>
    </location>
    <ligand>
        <name>ATP</name>
        <dbReference type="ChEBI" id="CHEBI:30616"/>
    </ligand>
</feature>
<dbReference type="InterPro" id="IPR036137">
    <property type="entry name" value="Focal_adhe_kin_target_dom_sf"/>
</dbReference>
<dbReference type="GO" id="GO:0008284">
    <property type="term" value="P:positive regulation of cell population proliferation"/>
    <property type="evidence" value="ECO:0007669"/>
    <property type="project" value="UniProtKB-ARBA"/>
</dbReference>
<evidence type="ECO:0000256" key="2">
    <source>
        <dbReference type="ARBA" id="ARBA00004316"/>
    </source>
</evidence>
<dbReference type="InterPro" id="IPR029071">
    <property type="entry name" value="Ubiquitin-like_domsf"/>
</dbReference>
<keyword evidence="6" id="KW-1003">Cell membrane</keyword>
<keyword evidence="9" id="KW-0808">Transferase</keyword>
<comment type="similarity">
    <text evidence="18">Belongs to the protein kinase superfamily. Tyr protein kinase family. Fes/fps subfamily.</text>
</comment>
<keyword evidence="15" id="KW-0829">Tyrosine-protein kinase</keyword>
<evidence type="ECO:0000256" key="7">
    <source>
        <dbReference type="ARBA" id="ARBA00022490"/>
    </source>
</evidence>
<evidence type="ECO:0000256" key="12">
    <source>
        <dbReference type="ARBA" id="ARBA00022840"/>
    </source>
</evidence>
<dbReference type="Pfam" id="PF07714">
    <property type="entry name" value="PK_Tyr_Ser-Thr"/>
    <property type="match status" value="1"/>
</dbReference>
<keyword evidence="11 24" id="KW-0418">Kinase</keyword>
<evidence type="ECO:0000256" key="11">
    <source>
        <dbReference type="ARBA" id="ARBA00022777"/>
    </source>
</evidence>
<reference evidence="24" key="1">
    <citation type="submission" date="2025-08" db="UniProtKB">
        <authorList>
            <consortium name="RefSeq"/>
        </authorList>
    </citation>
    <scope>IDENTIFICATION</scope>
</reference>
<dbReference type="InterPro" id="IPR011993">
    <property type="entry name" value="PH-like_dom_sf"/>
</dbReference>
<dbReference type="EC" id="2.7.10.2" evidence="5"/>
<dbReference type="GO" id="GO:0042995">
    <property type="term" value="C:cell projection"/>
    <property type="evidence" value="ECO:0007669"/>
    <property type="project" value="UniProtKB-SubCell"/>
</dbReference>
<dbReference type="InterPro" id="IPR019749">
    <property type="entry name" value="Band_41_domain"/>
</dbReference>
<dbReference type="FunFam" id="1.20.80.10:FF:000004">
    <property type="entry name" value="Protein-tyrosine kinase 2-beta isoform 1"/>
    <property type="match status" value="1"/>
</dbReference>
<evidence type="ECO:0000259" key="21">
    <source>
        <dbReference type="PROSITE" id="PS50011"/>
    </source>
</evidence>
<dbReference type="PROSITE" id="PS50011">
    <property type="entry name" value="PROTEIN_KINASE_DOM"/>
    <property type="match status" value="1"/>
</dbReference>
<dbReference type="PANTHER" id="PTHR46221:SF9">
    <property type="entry name" value="NON-SPECIFIC PROTEIN-TYROSINE KINASE"/>
    <property type="match status" value="1"/>
</dbReference>
<dbReference type="CDD" id="cd13190">
    <property type="entry name" value="FERM_C_FAK1"/>
    <property type="match status" value="1"/>
</dbReference>
<feature type="compositionally biased region" description="Low complexity" evidence="20">
    <location>
        <begin position="447"/>
        <end position="463"/>
    </location>
</feature>
<keyword evidence="12 19" id="KW-0067">ATP-binding</keyword>
<dbReference type="SUPFAM" id="SSF54236">
    <property type="entry name" value="Ubiquitin-like"/>
    <property type="match status" value="1"/>
</dbReference>
<evidence type="ECO:0000256" key="4">
    <source>
        <dbReference type="ARBA" id="ARBA00004496"/>
    </source>
</evidence>
<dbReference type="PROSITE" id="PS00107">
    <property type="entry name" value="PROTEIN_KINASE_ATP"/>
    <property type="match status" value="1"/>
</dbReference>
<dbReference type="InterPro" id="IPR011009">
    <property type="entry name" value="Kinase-like_dom_sf"/>
</dbReference>
<dbReference type="Gene3D" id="1.20.80.10">
    <property type="match status" value="1"/>
</dbReference>
<feature type="domain" description="FERM" evidence="22">
    <location>
        <begin position="104"/>
        <end position="419"/>
    </location>
</feature>
<feature type="compositionally biased region" description="Polar residues" evidence="20">
    <location>
        <begin position="814"/>
        <end position="827"/>
    </location>
</feature>
<dbReference type="SUPFAM" id="SSF56112">
    <property type="entry name" value="Protein kinase-like (PK-like)"/>
    <property type="match status" value="1"/>
</dbReference>
<dbReference type="InterPro" id="IPR035963">
    <property type="entry name" value="FERM_2"/>
</dbReference>
<dbReference type="GO" id="GO:0005524">
    <property type="term" value="F:ATP binding"/>
    <property type="evidence" value="ECO:0007669"/>
    <property type="project" value="UniProtKB-UniRule"/>
</dbReference>
<dbReference type="SMART" id="SM00219">
    <property type="entry name" value="TyrKc"/>
    <property type="match status" value="1"/>
</dbReference>
<keyword evidence="10 19" id="KW-0547">Nucleotide-binding</keyword>
<feature type="region of interest" description="Disordered" evidence="20">
    <location>
        <begin position="794"/>
        <end position="833"/>
    </location>
</feature>
<evidence type="ECO:0000256" key="17">
    <source>
        <dbReference type="ARBA" id="ARBA00051245"/>
    </source>
</evidence>
<dbReference type="Gene3D" id="1.20.120.330">
    <property type="entry name" value="Nucleotidyltransferases domain 2"/>
    <property type="match status" value="1"/>
</dbReference>
<feature type="region of interest" description="Disordered" evidence="20">
    <location>
        <begin position="435"/>
        <end position="470"/>
    </location>
</feature>
<dbReference type="GO" id="GO:0007172">
    <property type="term" value="P:signal complex assembly"/>
    <property type="evidence" value="ECO:0007669"/>
    <property type="project" value="InterPro"/>
</dbReference>
<comment type="catalytic activity">
    <reaction evidence="17">
        <text>L-tyrosyl-[protein] + ATP = O-phospho-L-tyrosyl-[protein] + ADP + H(+)</text>
        <dbReference type="Rhea" id="RHEA:10596"/>
        <dbReference type="Rhea" id="RHEA-COMP:10136"/>
        <dbReference type="Rhea" id="RHEA-COMP:20101"/>
        <dbReference type="ChEBI" id="CHEBI:15378"/>
        <dbReference type="ChEBI" id="CHEBI:30616"/>
        <dbReference type="ChEBI" id="CHEBI:46858"/>
        <dbReference type="ChEBI" id="CHEBI:61978"/>
        <dbReference type="ChEBI" id="CHEBI:456216"/>
        <dbReference type="EC" id="2.7.10.2"/>
    </reaction>
</comment>
<dbReference type="InterPro" id="IPR049385">
    <property type="entry name" value="FAK1-like_FERM_C"/>
</dbReference>
<dbReference type="GO" id="GO:0005886">
    <property type="term" value="C:plasma membrane"/>
    <property type="evidence" value="ECO:0007669"/>
    <property type="project" value="UniProtKB-SubCell"/>
</dbReference>
<evidence type="ECO:0000256" key="19">
    <source>
        <dbReference type="PROSITE-ProRule" id="PRU10141"/>
    </source>
</evidence>
<evidence type="ECO:0000256" key="3">
    <source>
        <dbReference type="ARBA" id="ARBA00004413"/>
    </source>
</evidence>
<keyword evidence="7" id="KW-0963">Cytoplasm</keyword>
<dbReference type="PROSITE" id="PS50057">
    <property type="entry name" value="FERM_3"/>
    <property type="match status" value="1"/>
</dbReference>
<dbReference type="FunFam" id="3.30.200.20:FF:000194">
    <property type="entry name" value="protein-tyrosine kinase 2-beta isoform X1"/>
    <property type="match status" value="1"/>
</dbReference>
<feature type="region of interest" description="Disordered" evidence="20">
    <location>
        <begin position="929"/>
        <end position="966"/>
    </location>
</feature>
<dbReference type="InterPro" id="IPR017441">
    <property type="entry name" value="Protein_kinase_ATP_BS"/>
</dbReference>
<keyword evidence="13" id="KW-0965">Cell junction</keyword>
<dbReference type="Gene3D" id="2.30.29.30">
    <property type="entry name" value="Pleckstrin-homology domain (PH domain)/Phosphotyrosine-binding domain (PTB)"/>
    <property type="match status" value="1"/>
</dbReference>
<dbReference type="GO" id="GO:0005925">
    <property type="term" value="C:focal adhesion"/>
    <property type="evidence" value="ECO:0007669"/>
    <property type="project" value="UniProtKB-SubCell"/>
</dbReference>
<dbReference type="PRINTS" id="PR00109">
    <property type="entry name" value="TYRKINASE"/>
</dbReference>
<dbReference type="InterPro" id="IPR041784">
    <property type="entry name" value="FAK1/PYK2_FERM_C"/>
</dbReference>
<dbReference type="SMART" id="SM00295">
    <property type="entry name" value="B41"/>
    <property type="match status" value="1"/>
</dbReference>
<dbReference type="Pfam" id="PF18038">
    <property type="entry name" value="FERM_N_2"/>
    <property type="match status" value="1"/>
</dbReference>
<dbReference type="InterPro" id="IPR020635">
    <property type="entry name" value="Tyr_kinase_cat_dom"/>
</dbReference>
<feature type="domain" description="Protein kinase" evidence="21">
    <location>
        <begin position="514"/>
        <end position="769"/>
    </location>
</feature>
<keyword evidence="8" id="KW-0597">Phosphoprotein</keyword>
<sequence length="1210" mass="137412">MSLPEPGHGFSVEADFIEKNGRQTWITKLCCCSQIMANVKITQAKRISRTLSEIAQWSKLWRLIQGSDCDTCRDLGVDLAPSGASSQLDQELDHRVKRFLMERHILRIHLPNGGFSMVKYGDATDIKDIIRLVVGRLNVSESVYSRCYALKLVHTQSRESFWLHNDLTMFQVQEKYNLKHPYEVWRFELRVRYMPDSYKTLQQKDKVTFDYLYDQVRNDYMLDVAEHVDHDVAIRLGCIEMRHFFKDMPQAALDKKSNFEFLEKEVGIRRFIPRNIIESTKPKNLRRLIQNRFKTYSSLSETECVFKFFETLSTVTKFNQERFKCALGYGWSISVDLVVGPDVGISYLTEKASTPTHIADFTDVESIQTLSATSDDKGVLQLKIAGATEPLTLTCVSVSGAEDMADLIDGYCRLVNNTHGSLWKRKANNFRCSSASESEADTIPRTSRSSIQQSSGSNYSRSNDPLTPTERLSDYAEIVEEEGDYSIPDGENLCVSRRKKDTKPKNYEIERESIQLEEILGEGQFGDVYRGLFYDKDKKEIPVAVKTCKEDDENLMTEKFLEEAYIMQQFDHPHIIKLIGICSVSRPVWIIMELAKHGEMRAYLQNNKQRLDQVTLIKYAYQLSTALSYLESKKFVHRDIAARNVLVSASDCVKLGDFGLSRWVEEQSYYKASKGKLPIKWMAPESINFRRFTTASDVWMFGVCIWEILMYGVKPFQGVKNNDVIGKIEGGERLPLPQDCPPSLYYLMCSCWAYEPSKRPSFAKLRTWLGSILQEERFRLEEEMKRDNRRVRGISWASNESEDEPPPKPARPSQPISPTGSTPNLSSDRTDFQTDHHWNSTAYLPCSHGDTTNSNTGIRKFDSLDNDGIARGYFSAVSGYGQLPKTLPAGGSAGLSAERDVPLPHFNSTQDMHLLRRSKDLAELTATEPYQVPSPNNTPAFSASTSQHPGTNPQENNNSLHSNCETSSLLPQIPTEEMEQQKLEERLKQQQRDSEEDAKWLQSRENRLVHTNDNLIFHAQTQPATPAPPSGRLTRLSSQVSNSSTSSSISDADIPSMSGNTKNQIPPTAEMDRTNDLVYESTTNVVRAVMELTRVAHLVRPDDYIDFVQKIGGALRDLLSNVDLLLPSFHLDDQHLVSSSQKVLSSDMASLVEAMKVAQQYNLAMEAEYLKRMLKAAHTLAMDSKNLLDTVDVTRLKYKLVLQMDGIKTT</sequence>
<feature type="compositionally biased region" description="Basic and acidic residues" evidence="20">
    <location>
        <begin position="979"/>
        <end position="999"/>
    </location>
</feature>
<protein>
    <recommendedName>
        <fullName evidence="5">non-specific protein-tyrosine kinase</fullName>
        <ecNumber evidence="5">2.7.10.2</ecNumber>
    </recommendedName>
</protein>
<dbReference type="Pfam" id="PF21477">
    <property type="entry name" value="FERM_C_FAK1"/>
    <property type="match status" value="1"/>
</dbReference>
<keyword evidence="23" id="KW-1185">Reference proteome</keyword>
<proteinExistence type="inferred from homology"/>
<dbReference type="FunFam" id="2.30.29.30:FF:000058">
    <property type="entry name" value="focal adhesion kinase 1 isoform X1"/>
    <property type="match status" value="1"/>
</dbReference>
<dbReference type="FunFam" id="1.10.510.10:FF:000039">
    <property type="entry name" value="Focal adhesion kinase, isoform D"/>
    <property type="match status" value="1"/>
</dbReference>
<feature type="compositionally biased region" description="Polar residues" evidence="20">
    <location>
        <begin position="933"/>
        <end position="966"/>
    </location>
</feature>
<name>A0A7E6F0V9_9MOLL</name>
<dbReference type="AlphaFoldDB" id="A0A7E6F0V9"/>
<keyword evidence="14" id="KW-0472">Membrane</keyword>
<evidence type="ECO:0000256" key="16">
    <source>
        <dbReference type="ARBA" id="ARBA00023273"/>
    </source>
</evidence>
<feature type="compositionally biased region" description="Low complexity" evidence="20">
    <location>
        <begin position="1037"/>
        <end position="1058"/>
    </location>
</feature>
<dbReference type="InterPro" id="IPR005189">
    <property type="entry name" value="Focal_adhesion_kin_target_dom"/>
</dbReference>
<comment type="subcellular location">
    <subcellularLocation>
        <location evidence="1">Cell junction</location>
        <location evidence="1">Focal adhesion</location>
    </subcellularLocation>
    <subcellularLocation>
        <location evidence="3">Cell membrane</location>
        <topology evidence="3">Peripheral membrane protein</topology>
        <orientation evidence="3">Cytoplasmic side</orientation>
    </subcellularLocation>
    <subcellularLocation>
        <location evidence="2">Cell projection</location>
    </subcellularLocation>
    <subcellularLocation>
        <location evidence="4">Cytoplasm</location>
    </subcellularLocation>
</comment>
<dbReference type="InterPro" id="IPR001245">
    <property type="entry name" value="Ser-Thr/Tyr_kinase_cat_dom"/>
</dbReference>
<gene>
    <name evidence="24" type="primary">LOC115215232</name>
</gene>
<dbReference type="CDD" id="cd05056">
    <property type="entry name" value="PTKc_FAK"/>
    <property type="match status" value="1"/>
</dbReference>
<evidence type="ECO:0000313" key="23">
    <source>
        <dbReference type="Proteomes" id="UP000515154"/>
    </source>
</evidence>
<dbReference type="GO" id="GO:0005737">
    <property type="term" value="C:cytoplasm"/>
    <property type="evidence" value="ECO:0007669"/>
    <property type="project" value="UniProtKB-SubCell"/>
</dbReference>
<dbReference type="CDD" id="cd14473">
    <property type="entry name" value="FERM_B-lobe"/>
    <property type="match status" value="1"/>
</dbReference>
<dbReference type="InterPro" id="IPR041390">
    <property type="entry name" value="FADK_N"/>
</dbReference>
<accession>A0A7E6F0V9</accession>
<evidence type="ECO:0000256" key="10">
    <source>
        <dbReference type="ARBA" id="ARBA00022741"/>
    </source>
</evidence>
<dbReference type="Gene3D" id="3.30.200.20">
    <property type="entry name" value="Phosphorylase Kinase, domain 1"/>
    <property type="match status" value="1"/>
</dbReference>
<evidence type="ECO:0000313" key="24">
    <source>
        <dbReference type="RefSeq" id="XP_036361471.1"/>
    </source>
</evidence>
<dbReference type="Gene3D" id="1.10.510.10">
    <property type="entry name" value="Transferase(Phosphotransferase) domain 1"/>
    <property type="match status" value="1"/>
</dbReference>
<dbReference type="InterPro" id="IPR008266">
    <property type="entry name" value="Tyr_kinase_AS"/>
</dbReference>
<dbReference type="InterPro" id="IPR014352">
    <property type="entry name" value="FERM/acyl-CoA-bd_prot_sf"/>
</dbReference>
<dbReference type="SUPFAM" id="SSF68993">
    <property type="entry name" value="FAT domain of focal adhesion kinase"/>
    <property type="match status" value="1"/>
</dbReference>
<evidence type="ECO:0000256" key="15">
    <source>
        <dbReference type="ARBA" id="ARBA00023137"/>
    </source>
</evidence>
<evidence type="ECO:0000256" key="20">
    <source>
        <dbReference type="SAM" id="MobiDB-lite"/>
    </source>
</evidence>
<dbReference type="Pfam" id="PF00373">
    <property type="entry name" value="FERM_M"/>
    <property type="match status" value="1"/>
</dbReference>
<evidence type="ECO:0000259" key="22">
    <source>
        <dbReference type="PROSITE" id="PS50057"/>
    </source>
</evidence>
<dbReference type="InterPro" id="IPR000299">
    <property type="entry name" value="FERM_domain"/>
</dbReference>
<evidence type="ECO:0000256" key="5">
    <source>
        <dbReference type="ARBA" id="ARBA00011903"/>
    </source>
</evidence>